<sequence length="690" mass="74230">MTDGLTGRRHVLVVAPQCASMQRLTRLEEAAAGLYSVLTDPSLGSCEPGLPDGRGGLVSGDGLTSGIVRAAVDEAVRHAAERQAALVLAFLGHGFAPGRSSTLHLMCADSTEDLRHDSVNVSDLLAVAVDHPAVDGVLGIVDTCHAAGAPPPAGELAGGTRNGRTRLGLLMASSLGQAAVDLAFSRQLAGLVRAGLSGAGPTLAVADVRDALRTVLVGQNVTGFDFDGDGSARAPLWVARNARVREGLLGGFGGRLASEELTEALAAVDPAMPVPDSAPDLRAARRCREDLLGRPSGEGRTRALRAVDGLLVAVRTVEFVRSWIGGGLTTTRIRHALHTMLAAEGRLPAGDAHLTDVAVIDELTFNHPATDPDGRRAVARFVVLLGQVCGKDLQDRELHAWAELIEAPVEVNDAIEHADRRMRGRRLSLVVSLHSSLTGDWPEVLDGWLLLDGAMVHHEQFPSETADRRGAEGAVEEAVLWAEEHARTLDLPLERLDLAVPGGLLLAWRPEEAGVALLLGVRYEVRLHWSSRLTPDTVLRSIEPVVSARWESISRCKAGTPVDWLVHEDLADPHVLRGHLRNGRYARGIGLTQHPGADARLLEMLLAYTPVLLWPHVPGGFPLERHDCLDRSWWAMPGALAHAYRDRWRGVAGADLADLRAVWDDEDWLRFCRFFRTATPPARTRDEGTS</sequence>
<protein>
    <recommendedName>
        <fullName evidence="1">vWA-MoxR associated protein middle region 2 domain-containing protein</fullName>
    </recommendedName>
</protein>
<dbReference type="InterPro" id="IPR045446">
    <property type="entry name" value="VMAP-M2"/>
</dbReference>
<organism evidence="2">
    <name type="scientific">Streptomyces sp. NBC_00049</name>
    <dbReference type="NCBI Taxonomy" id="2903617"/>
    <lineage>
        <taxon>Bacteria</taxon>
        <taxon>Bacillati</taxon>
        <taxon>Actinomycetota</taxon>
        <taxon>Actinomycetes</taxon>
        <taxon>Kitasatosporales</taxon>
        <taxon>Streptomycetaceae</taxon>
        <taxon>Streptomyces</taxon>
    </lineage>
</organism>
<name>A0AAU2JIJ3_9ACTN</name>
<gene>
    <name evidence="2" type="ORF">OG327_03755</name>
</gene>
<evidence type="ECO:0000259" key="1">
    <source>
        <dbReference type="Pfam" id="PF19965"/>
    </source>
</evidence>
<dbReference type="AlphaFoldDB" id="A0AAU2JIJ3"/>
<accession>A0AAU2JIJ3</accession>
<reference evidence="2" key="1">
    <citation type="submission" date="2022-10" db="EMBL/GenBank/DDBJ databases">
        <title>The complete genomes of actinobacterial strains from the NBC collection.</title>
        <authorList>
            <person name="Joergensen T.S."/>
            <person name="Alvarez Arevalo M."/>
            <person name="Sterndorff E.B."/>
            <person name="Faurdal D."/>
            <person name="Vuksanovic O."/>
            <person name="Mourched A.-S."/>
            <person name="Charusanti P."/>
            <person name="Shaw S."/>
            <person name="Blin K."/>
            <person name="Weber T."/>
        </authorList>
    </citation>
    <scope>NUCLEOTIDE SEQUENCE</scope>
    <source>
        <strain evidence="2">NBC_00049</strain>
    </source>
</reference>
<dbReference type="EMBL" id="CP108264">
    <property type="protein sequence ID" value="WTU72522.1"/>
    <property type="molecule type" value="Genomic_DNA"/>
</dbReference>
<evidence type="ECO:0000313" key="2">
    <source>
        <dbReference type="EMBL" id="WTU72522.1"/>
    </source>
</evidence>
<proteinExistence type="predicted"/>
<feature type="domain" description="vWA-MoxR associated protein middle region 2" evidence="1">
    <location>
        <begin position="199"/>
        <end position="415"/>
    </location>
</feature>
<dbReference type="Pfam" id="PF19965">
    <property type="entry name" value="VMAP-M2"/>
    <property type="match status" value="1"/>
</dbReference>